<dbReference type="Proteomes" id="UP000562254">
    <property type="component" value="Unassembled WGS sequence"/>
</dbReference>
<evidence type="ECO:0000313" key="7">
    <source>
        <dbReference type="EMBL" id="MBB5688291.1"/>
    </source>
</evidence>
<dbReference type="CDD" id="cd02440">
    <property type="entry name" value="AdoMet_MTases"/>
    <property type="match status" value="1"/>
</dbReference>
<feature type="binding site" evidence="6">
    <location>
        <begin position="122"/>
        <end position="123"/>
    </location>
    <ligand>
        <name>S-adenosyl-L-methionine</name>
        <dbReference type="ChEBI" id="CHEBI:59789"/>
    </ligand>
</feature>
<dbReference type="AlphaFoldDB" id="A0A840XWT5"/>
<dbReference type="SUPFAM" id="SSF53335">
    <property type="entry name" value="S-adenosyl-L-methionine-dependent methyltransferases"/>
    <property type="match status" value="1"/>
</dbReference>
<evidence type="ECO:0000256" key="1">
    <source>
        <dbReference type="ARBA" id="ARBA00022490"/>
    </source>
</evidence>
<comment type="catalytic activity">
    <reaction evidence="6">
        <text>guanosine(527) in 16S rRNA + S-adenosyl-L-methionine = N(7)-methylguanosine(527) in 16S rRNA + S-adenosyl-L-homocysteine</text>
        <dbReference type="Rhea" id="RHEA:42732"/>
        <dbReference type="Rhea" id="RHEA-COMP:10209"/>
        <dbReference type="Rhea" id="RHEA-COMP:10210"/>
        <dbReference type="ChEBI" id="CHEBI:57856"/>
        <dbReference type="ChEBI" id="CHEBI:59789"/>
        <dbReference type="ChEBI" id="CHEBI:74269"/>
        <dbReference type="ChEBI" id="CHEBI:74480"/>
        <dbReference type="EC" id="2.1.1.170"/>
    </reaction>
</comment>
<keyword evidence="8" id="KW-1185">Reference proteome</keyword>
<comment type="subcellular location">
    <subcellularLocation>
        <location evidence="6">Cytoplasm</location>
    </subcellularLocation>
</comment>
<feature type="binding site" evidence="6">
    <location>
        <position position="136"/>
    </location>
    <ligand>
        <name>S-adenosyl-L-methionine</name>
        <dbReference type="ChEBI" id="CHEBI:59789"/>
    </ligand>
</feature>
<evidence type="ECO:0000256" key="3">
    <source>
        <dbReference type="ARBA" id="ARBA00022603"/>
    </source>
</evidence>
<feature type="binding site" evidence="6">
    <location>
        <position position="71"/>
    </location>
    <ligand>
        <name>S-adenosyl-L-methionine</name>
        <dbReference type="ChEBI" id="CHEBI:59789"/>
    </ligand>
</feature>
<dbReference type="InterPro" id="IPR003682">
    <property type="entry name" value="rRNA_ssu_MeTfrase_G"/>
</dbReference>
<proteinExistence type="inferred from homology"/>
<keyword evidence="5 6" id="KW-0949">S-adenosyl-L-methionine</keyword>
<dbReference type="InterPro" id="IPR029063">
    <property type="entry name" value="SAM-dependent_MTases_sf"/>
</dbReference>
<name>A0A840XWT5_9PROT</name>
<dbReference type="RefSeq" id="WP_338146346.1">
    <property type="nucleotide sequence ID" value="NZ_JAAEDJ010000136.1"/>
</dbReference>
<evidence type="ECO:0000256" key="2">
    <source>
        <dbReference type="ARBA" id="ARBA00022552"/>
    </source>
</evidence>
<comment type="similarity">
    <text evidence="6">Belongs to the methyltransferase superfamily. RNA methyltransferase RsmG family.</text>
</comment>
<evidence type="ECO:0000256" key="6">
    <source>
        <dbReference type="HAMAP-Rule" id="MF_00074"/>
    </source>
</evidence>
<organism evidence="7 8">
    <name type="scientific">Neoroseomonas alkaliterrae</name>
    <dbReference type="NCBI Taxonomy" id="1452450"/>
    <lineage>
        <taxon>Bacteria</taxon>
        <taxon>Pseudomonadati</taxon>
        <taxon>Pseudomonadota</taxon>
        <taxon>Alphaproteobacteria</taxon>
        <taxon>Acetobacterales</taxon>
        <taxon>Acetobacteraceae</taxon>
        <taxon>Neoroseomonas</taxon>
    </lineage>
</organism>
<dbReference type="Gene3D" id="3.40.50.150">
    <property type="entry name" value="Vaccinia Virus protein VP39"/>
    <property type="match status" value="1"/>
</dbReference>
<evidence type="ECO:0000313" key="8">
    <source>
        <dbReference type="Proteomes" id="UP000562254"/>
    </source>
</evidence>
<sequence length="205" mass="21911">MFHVKQPIPALPPDPAREARLAAYRDLLLRWNATINLVAARTVAELERRHIADCLQLVPLVPGAGAIADLGSGAGLPGLVIAAALPDRAVHLVESDRRKAAFLVEAAATLGLRQVTVHPQRIERAALPPCAAITARALAPLDRLLAYAAPHLAPGGVCLLLKGRGAEEELTIAAAHWHFTAERFTSRTDTEATILRLSEIRRAGP</sequence>
<feature type="binding site" evidence="6">
    <location>
        <position position="76"/>
    </location>
    <ligand>
        <name>S-adenosyl-L-methionine</name>
        <dbReference type="ChEBI" id="CHEBI:59789"/>
    </ligand>
</feature>
<gene>
    <name evidence="6" type="primary">rsmG</name>
    <name evidence="7" type="ORF">FHS88_000401</name>
</gene>
<keyword evidence="4 6" id="KW-0808">Transferase</keyword>
<dbReference type="EMBL" id="JACIJE010000001">
    <property type="protein sequence ID" value="MBB5688291.1"/>
    <property type="molecule type" value="Genomic_DNA"/>
</dbReference>
<dbReference type="PANTHER" id="PTHR31760:SF0">
    <property type="entry name" value="S-ADENOSYL-L-METHIONINE-DEPENDENT METHYLTRANSFERASES SUPERFAMILY PROTEIN"/>
    <property type="match status" value="1"/>
</dbReference>
<dbReference type="PANTHER" id="PTHR31760">
    <property type="entry name" value="S-ADENOSYL-L-METHIONINE-DEPENDENT METHYLTRANSFERASES SUPERFAMILY PROTEIN"/>
    <property type="match status" value="1"/>
</dbReference>
<keyword evidence="2 6" id="KW-0698">rRNA processing</keyword>
<reference evidence="7 8" key="1">
    <citation type="submission" date="2020-08" db="EMBL/GenBank/DDBJ databases">
        <title>Genomic Encyclopedia of Type Strains, Phase IV (KMG-IV): sequencing the most valuable type-strain genomes for metagenomic binning, comparative biology and taxonomic classification.</title>
        <authorList>
            <person name="Goeker M."/>
        </authorList>
    </citation>
    <scope>NUCLEOTIDE SEQUENCE [LARGE SCALE GENOMIC DNA]</scope>
    <source>
        <strain evidence="7 8">DSM 25895</strain>
    </source>
</reference>
<keyword evidence="3 6" id="KW-0489">Methyltransferase</keyword>
<keyword evidence="1 6" id="KW-0963">Cytoplasm</keyword>
<dbReference type="EC" id="2.1.1.170" evidence="6"/>
<evidence type="ECO:0000256" key="5">
    <source>
        <dbReference type="ARBA" id="ARBA00022691"/>
    </source>
</evidence>
<evidence type="ECO:0000256" key="4">
    <source>
        <dbReference type="ARBA" id="ARBA00022679"/>
    </source>
</evidence>
<protein>
    <recommendedName>
        <fullName evidence="6">Ribosomal RNA small subunit methyltransferase G</fullName>
        <ecNumber evidence="6">2.1.1.170</ecNumber>
    </recommendedName>
    <alternativeName>
        <fullName evidence="6">16S rRNA 7-methylguanosine methyltransferase</fullName>
        <shortName evidence="6">16S rRNA m7G methyltransferase</shortName>
    </alternativeName>
</protein>
<dbReference type="GO" id="GO:0005829">
    <property type="term" value="C:cytosol"/>
    <property type="evidence" value="ECO:0007669"/>
    <property type="project" value="TreeGrafter"/>
</dbReference>
<dbReference type="Pfam" id="PF02527">
    <property type="entry name" value="GidB"/>
    <property type="match status" value="1"/>
</dbReference>
<comment type="caution">
    <text evidence="7">The sequence shown here is derived from an EMBL/GenBank/DDBJ whole genome shotgun (WGS) entry which is preliminary data.</text>
</comment>
<dbReference type="GO" id="GO:0070043">
    <property type="term" value="F:rRNA (guanine-N7-)-methyltransferase activity"/>
    <property type="evidence" value="ECO:0007669"/>
    <property type="project" value="UniProtKB-UniRule"/>
</dbReference>
<comment type="function">
    <text evidence="6">Specifically methylates the N7 position of guanine in position 527 of 16S rRNA.</text>
</comment>
<comment type="caution">
    <text evidence="6">Lacks conserved residue(s) required for the propagation of feature annotation.</text>
</comment>
<dbReference type="HAMAP" id="MF_00074">
    <property type="entry name" value="16SrRNA_methyltr_G"/>
    <property type="match status" value="1"/>
</dbReference>
<accession>A0A840XWT5</accession>
<dbReference type="NCBIfam" id="TIGR00138">
    <property type="entry name" value="rsmG_gidB"/>
    <property type="match status" value="1"/>
</dbReference>